<evidence type="ECO:0000256" key="2">
    <source>
        <dbReference type="ARBA" id="ARBA00010871"/>
    </source>
</evidence>
<dbReference type="SUPFAM" id="SSF56059">
    <property type="entry name" value="Glutathione synthetase ATP-binding domain-like"/>
    <property type="match status" value="1"/>
</dbReference>
<feature type="domain" description="ATP-grasp" evidence="16">
    <location>
        <begin position="116"/>
        <end position="313"/>
    </location>
</feature>
<evidence type="ECO:0000313" key="17">
    <source>
        <dbReference type="EMBL" id="AYF97268.1"/>
    </source>
</evidence>
<name>A0A387B684_9MICO</name>
<dbReference type="GO" id="GO:0005829">
    <property type="term" value="C:cytosol"/>
    <property type="evidence" value="ECO:0007669"/>
    <property type="project" value="TreeGrafter"/>
</dbReference>
<evidence type="ECO:0000256" key="12">
    <source>
        <dbReference type="HAMAP-Rule" id="MF_00047"/>
    </source>
</evidence>
<dbReference type="Pfam" id="PF07478">
    <property type="entry name" value="Dala_Dala_lig_C"/>
    <property type="match status" value="1"/>
</dbReference>
<keyword evidence="18" id="KW-1185">Reference proteome</keyword>
<feature type="binding site" evidence="14">
    <location>
        <position position="282"/>
    </location>
    <ligand>
        <name>Mg(2+)</name>
        <dbReference type="ChEBI" id="CHEBI:18420"/>
        <label>2</label>
    </ligand>
</feature>
<keyword evidence="8 12" id="KW-0133">Cell shape</keyword>
<evidence type="ECO:0000256" key="15">
    <source>
        <dbReference type="PROSITE-ProRule" id="PRU00409"/>
    </source>
</evidence>
<keyword evidence="10 14" id="KW-0464">Manganese</keyword>
<dbReference type="Proteomes" id="UP000278886">
    <property type="component" value="Chromosome"/>
</dbReference>
<dbReference type="InterPro" id="IPR016185">
    <property type="entry name" value="PreATP-grasp_dom_sf"/>
</dbReference>
<keyword evidence="7 14" id="KW-0460">Magnesium</keyword>
<evidence type="ECO:0000256" key="6">
    <source>
        <dbReference type="ARBA" id="ARBA00022840"/>
    </source>
</evidence>
<protein>
    <recommendedName>
        <fullName evidence="12">D-alanine--D-alanine ligase</fullName>
        <ecNumber evidence="12">6.3.2.4</ecNumber>
    </recommendedName>
    <alternativeName>
        <fullName evidence="12">D-Ala-D-Ala ligase</fullName>
    </alternativeName>
    <alternativeName>
        <fullName evidence="12">D-alanylalanine synthetase</fullName>
    </alternativeName>
</protein>
<dbReference type="InterPro" id="IPR000291">
    <property type="entry name" value="D-Ala_lig_Van_CS"/>
</dbReference>
<dbReference type="PROSITE" id="PS00843">
    <property type="entry name" value="DALA_DALA_LIGASE_1"/>
    <property type="match status" value="1"/>
</dbReference>
<evidence type="ECO:0000256" key="13">
    <source>
        <dbReference type="PIRSR" id="PIRSR039102-1"/>
    </source>
</evidence>
<dbReference type="Gene3D" id="3.40.50.20">
    <property type="match status" value="1"/>
</dbReference>
<dbReference type="EC" id="6.3.2.4" evidence="12"/>
<evidence type="ECO:0000256" key="10">
    <source>
        <dbReference type="ARBA" id="ARBA00023211"/>
    </source>
</evidence>
<dbReference type="InterPro" id="IPR011761">
    <property type="entry name" value="ATP-grasp"/>
</dbReference>
<comment type="similarity">
    <text evidence="2 12">Belongs to the D-alanine--D-alanine ligase family.</text>
</comment>
<feature type="active site" evidence="13">
    <location>
        <position position="16"/>
    </location>
</feature>
<dbReference type="InterPro" id="IPR005905">
    <property type="entry name" value="D_ala_D_ala"/>
</dbReference>
<accession>A0A387B684</accession>
<keyword evidence="3 12" id="KW-0436">Ligase</keyword>
<comment type="subcellular location">
    <subcellularLocation>
        <location evidence="12">Cytoplasm</location>
    </subcellularLocation>
</comment>
<comment type="cofactor">
    <cofactor evidence="14">
        <name>Mg(2+)</name>
        <dbReference type="ChEBI" id="CHEBI:18420"/>
    </cofactor>
    <cofactor evidence="14">
        <name>Mn(2+)</name>
        <dbReference type="ChEBI" id="CHEBI:29035"/>
    </cofactor>
    <text evidence="14">Binds 2 magnesium or manganese ions per subunit.</text>
</comment>
<keyword evidence="4 14" id="KW-0479">Metal-binding</keyword>
<dbReference type="NCBIfam" id="TIGR01205">
    <property type="entry name" value="D_ala_D_alaTIGR"/>
    <property type="match status" value="1"/>
</dbReference>
<dbReference type="Pfam" id="PF01820">
    <property type="entry name" value="Dala_Dala_lig_N"/>
    <property type="match status" value="1"/>
</dbReference>
<comment type="catalytic activity">
    <reaction evidence="12">
        <text>2 D-alanine + ATP = D-alanyl-D-alanine + ADP + phosphate + H(+)</text>
        <dbReference type="Rhea" id="RHEA:11224"/>
        <dbReference type="ChEBI" id="CHEBI:15378"/>
        <dbReference type="ChEBI" id="CHEBI:30616"/>
        <dbReference type="ChEBI" id="CHEBI:43474"/>
        <dbReference type="ChEBI" id="CHEBI:57416"/>
        <dbReference type="ChEBI" id="CHEBI:57822"/>
        <dbReference type="ChEBI" id="CHEBI:456216"/>
        <dbReference type="EC" id="6.3.2.4"/>
    </reaction>
</comment>
<keyword evidence="11 12" id="KW-0961">Cell wall biogenesis/degradation</keyword>
<dbReference type="GO" id="GO:0046872">
    <property type="term" value="F:metal ion binding"/>
    <property type="evidence" value="ECO:0007669"/>
    <property type="project" value="UniProtKB-KW"/>
</dbReference>
<dbReference type="GO" id="GO:0008716">
    <property type="term" value="F:D-alanine-D-alanine ligase activity"/>
    <property type="evidence" value="ECO:0007669"/>
    <property type="project" value="UniProtKB-UniRule"/>
</dbReference>
<dbReference type="EMBL" id="CP032630">
    <property type="protein sequence ID" value="AYF97268.1"/>
    <property type="molecule type" value="Genomic_DNA"/>
</dbReference>
<dbReference type="InterPro" id="IPR013815">
    <property type="entry name" value="ATP_grasp_subdomain_1"/>
</dbReference>
<reference evidence="18" key="1">
    <citation type="submission" date="2018-09" db="EMBL/GenBank/DDBJ databases">
        <title>Genome sequencing of strain 2DFWR-13.</title>
        <authorList>
            <person name="Heo J."/>
            <person name="Kim S.-J."/>
            <person name="Kwon S.-W."/>
        </authorList>
    </citation>
    <scope>NUCLEOTIDE SEQUENCE [LARGE SCALE GENOMIC DNA]</scope>
    <source>
        <strain evidence="18">2DFWR-13</strain>
    </source>
</reference>
<evidence type="ECO:0000259" key="16">
    <source>
        <dbReference type="PROSITE" id="PS50975"/>
    </source>
</evidence>
<feature type="active site" evidence="13">
    <location>
        <position position="156"/>
    </location>
</feature>
<dbReference type="Gene3D" id="3.30.470.20">
    <property type="entry name" value="ATP-grasp fold, B domain"/>
    <property type="match status" value="1"/>
</dbReference>
<dbReference type="PROSITE" id="PS50975">
    <property type="entry name" value="ATP_GRASP"/>
    <property type="match status" value="1"/>
</dbReference>
<evidence type="ECO:0000256" key="1">
    <source>
        <dbReference type="ARBA" id="ARBA00001936"/>
    </source>
</evidence>
<evidence type="ECO:0000256" key="9">
    <source>
        <dbReference type="ARBA" id="ARBA00022984"/>
    </source>
</evidence>
<dbReference type="GO" id="GO:0005524">
    <property type="term" value="F:ATP binding"/>
    <property type="evidence" value="ECO:0007669"/>
    <property type="project" value="UniProtKB-UniRule"/>
</dbReference>
<evidence type="ECO:0000256" key="3">
    <source>
        <dbReference type="ARBA" id="ARBA00022598"/>
    </source>
</evidence>
<dbReference type="PANTHER" id="PTHR23132">
    <property type="entry name" value="D-ALANINE--D-ALANINE LIGASE"/>
    <property type="match status" value="1"/>
</dbReference>
<proteinExistence type="inferred from homology"/>
<dbReference type="GO" id="GO:0008360">
    <property type="term" value="P:regulation of cell shape"/>
    <property type="evidence" value="ECO:0007669"/>
    <property type="project" value="UniProtKB-KW"/>
</dbReference>
<dbReference type="GO" id="GO:0009252">
    <property type="term" value="P:peptidoglycan biosynthetic process"/>
    <property type="evidence" value="ECO:0007669"/>
    <property type="project" value="UniProtKB-UniRule"/>
</dbReference>
<gene>
    <name evidence="12" type="primary">ddl</name>
    <name evidence="17" type="ORF">D7I47_02715</name>
</gene>
<dbReference type="SUPFAM" id="SSF52440">
    <property type="entry name" value="PreATP-grasp domain"/>
    <property type="match status" value="1"/>
</dbReference>
<feature type="binding site" evidence="14">
    <location>
        <position position="268"/>
    </location>
    <ligand>
        <name>Mg(2+)</name>
        <dbReference type="ChEBI" id="CHEBI:18420"/>
        <label>1</label>
    </ligand>
</feature>
<feature type="active site" evidence="13">
    <location>
        <position position="291"/>
    </location>
</feature>
<dbReference type="UniPathway" id="UPA00219"/>
<evidence type="ECO:0000256" key="4">
    <source>
        <dbReference type="ARBA" id="ARBA00022723"/>
    </source>
</evidence>
<dbReference type="PIRSF" id="PIRSF039102">
    <property type="entry name" value="Ddl/VanB"/>
    <property type="match status" value="1"/>
</dbReference>
<dbReference type="RefSeq" id="WP_120761619.1">
    <property type="nucleotide sequence ID" value="NZ_CP032630.1"/>
</dbReference>
<comment type="function">
    <text evidence="12">Cell wall formation.</text>
</comment>
<organism evidence="17 18">
    <name type="scientific">Protaetiibacter intestinalis</name>
    <dbReference type="NCBI Taxonomy" id="2419774"/>
    <lineage>
        <taxon>Bacteria</taxon>
        <taxon>Bacillati</taxon>
        <taxon>Actinomycetota</taxon>
        <taxon>Actinomycetes</taxon>
        <taxon>Micrococcales</taxon>
        <taxon>Microbacteriaceae</taxon>
        <taxon>Protaetiibacter</taxon>
    </lineage>
</organism>
<keyword evidence="6 15" id="KW-0067">ATP-binding</keyword>
<evidence type="ECO:0000256" key="14">
    <source>
        <dbReference type="PIRSR" id="PIRSR039102-3"/>
    </source>
</evidence>
<evidence type="ECO:0000256" key="8">
    <source>
        <dbReference type="ARBA" id="ARBA00022960"/>
    </source>
</evidence>
<evidence type="ECO:0000256" key="11">
    <source>
        <dbReference type="ARBA" id="ARBA00023316"/>
    </source>
</evidence>
<evidence type="ECO:0000256" key="5">
    <source>
        <dbReference type="ARBA" id="ARBA00022741"/>
    </source>
</evidence>
<keyword evidence="5 15" id="KW-0547">Nucleotide-binding</keyword>
<dbReference type="PROSITE" id="PS00844">
    <property type="entry name" value="DALA_DALA_LIGASE_2"/>
    <property type="match status" value="1"/>
</dbReference>
<dbReference type="OrthoDB" id="9813261at2"/>
<dbReference type="HAMAP" id="MF_00047">
    <property type="entry name" value="Dala_Dala_lig"/>
    <property type="match status" value="1"/>
</dbReference>
<dbReference type="PANTHER" id="PTHR23132:SF25">
    <property type="entry name" value="D-ALANINE--D-ALANINE LIGASE A"/>
    <property type="match status" value="1"/>
</dbReference>
<sequence>MTAPRVVVIGGGTSSEHEVSLASAAGIADALDPERFDVVRLGIRPDGTWTGPEGPLPGDLAGAVAVLERADVVVPALHGPRGEDGTLAALLDLVGVPYVGSGVVAGAVAMSKHATKAVAAAVGVASADGILVHDARDPRLAGLKPPLVVKPDRAGSSHGVTVVREAGGLAAAVQTALAFDTAVLVERFVRGREIDVAVIEHADGSLRCLPPLEIVVPEGGIFDAEAKYAREPDFRVPAPVPPALLAELEGAALAVFRAVGARGLARVDFFATDAGLLLNELNTFPGFTPRSQVPRMAAAAGIGYPELVEQLVETALATAEPHRIRRRLGVATDRNTSPAPVA</sequence>
<dbReference type="Gene3D" id="3.30.1490.20">
    <property type="entry name" value="ATP-grasp fold, A domain"/>
    <property type="match status" value="1"/>
</dbReference>
<evidence type="ECO:0000256" key="7">
    <source>
        <dbReference type="ARBA" id="ARBA00022842"/>
    </source>
</evidence>
<comment type="pathway">
    <text evidence="12">Cell wall biogenesis; peptidoglycan biosynthesis.</text>
</comment>
<keyword evidence="12" id="KW-0963">Cytoplasm</keyword>
<dbReference type="AlphaFoldDB" id="A0A387B684"/>
<evidence type="ECO:0000313" key="18">
    <source>
        <dbReference type="Proteomes" id="UP000278886"/>
    </source>
</evidence>
<feature type="binding site" evidence="14">
    <location>
        <position position="280"/>
    </location>
    <ligand>
        <name>Mg(2+)</name>
        <dbReference type="ChEBI" id="CHEBI:18420"/>
        <label>2</label>
    </ligand>
</feature>
<comment type="cofactor">
    <cofactor evidence="1">
        <name>Mn(2+)</name>
        <dbReference type="ChEBI" id="CHEBI:29035"/>
    </cofactor>
</comment>
<dbReference type="KEGG" id="lyd:D7I47_02715"/>
<keyword evidence="9 12" id="KW-0573">Peptidoglycan synthesis</keyword>
<feature type="binding site" evidence="14">
    <location>
        <position position="280"/>
    </location>
    <ligand>
        <name>Mg(2+)</name>
        <dbReference type="ChEBI" id="CHEBI:18420"/>
        <label>1</label>
    </ligand>
</feature>
<dbReference type="InterPro" id="IPR011127">
    <property type="entry name" value="Dala_Dala_lig_N"/>
</dbReference>
<dbReference type="GO" id="GO:0071555">
    <property type="term" value="P:cell wall organization"/>
    <property type="evidence" value="ECO:0007669"/>
    <property type="project" value="UniProtKB-KW"/>
</dbReference>
<dbReference type="InterPro" id="IPR011095">
    <property type="entry name" value="Dala_Dala_lig_C"/>
</dbReference>